<evidence type="ECO:0000313" key="2">
    <source>
        <dbReference type="Proteomes" id="UP000504607"/>
    </source>
</evidence>
<keyword evidence="2" id="KW-1185">Reference proteome</keyword>
<keyword evidence="1" id="KW-0812">Transmembrane</keyword>
<accession>A0A8N4I6K7</accession>
<feature type="transmembrane region" description="Helical" evidence="1">
    <location>
        <begin position="92"/>
        <end position="114"/>
    </location>
</feature>
<reference evidence="3" key="1">
    <citation type="submission" date="2025-08" db="UniProtKB">
        <authorList>
            <consortium name="RefSeq"/>
        </authorList>
    </citation>
    <scope>IDENTIFICATION</scope>
</reference>
<keyword evidence="1" id="KW-0472">Membrane</keyword>
<evidence type="ECO:0000256" key="1">
    <source>
        <dbReference type="SAM" id="Phobius"/>
    </source>
</evidence>
<dbReference type="AlphaFoldDB" id="A0A8N4I6K7"/>
<organism evidence="2 3">
    <name type="scientific">Elaeis guineensis var. tenera</name>
    <name type="common">Oil palm</name>
    <dbReference type="NCBI Taxonomy" id="51953"/>
    <lineage>
        <taxon>Eukaryota</taxon>
        <taxon>Viridiplantae</taxon>
        <taxon>Streptophyta</taxon>
        <taxon>Embryophyta</taxon>
        <taxon>Tracheophyta</taxon>
        <taxon>Spermatophyta</taxon>
        <taxon>Magnoliopsida</taxon>
        <taxon>Liliopsida</taxon>
        <taxon>Arecaceae</taxon>
        <taxon>Arecoideae</taxon>
        <taxon>Cocoseae</taxon>
        <taxon>Elaeidinae</taxon>
        <taxon>Elaeis</taxon>
    </lineage>
</organism>
<name>A0A8N4I6K7_ELAGV</name>
<sequence length="225" mass="24899">MQRRKKKKSDCLRNPRQGLRCLALLSFTVASRLPMASNRGASRPWMAGEGGRGPWHPLLSKQSKGIAMELSGTLVSRLFFLISLLSMNRIRVVGWFSMVSVLIVGRVKILLFSLHPSQKKVKSMGIQPPAKFQTSWETGRSSNGCQYCNKLSMSLAETYKEHQSRGPFLPSSPLGSLTQLRISDLKGGDGKFPPLQIIKNLEVLDISFTNLSDPIPSSNGLRTIS</sequence>
<evidence type="ECO:0000313" key="3">
    <source>
        <dbReference type="RefSeq" id="XP_029118046.1"/>
    </source>
</evidence>
<keyword evidence="1" id="KW-1133">Transmembrane helix</keyword>
<gene>
    <name evidence="3" type="primary">LOC105036444</name>
</gene>
<dbReference type="RefSeq" id="XP_029118046.1">
    <property type="nucleotide sequence ID" value="XM_029262213.1"/>
</dbReference>
<proteinExistence type="predicted"/>
<dbReference type="Proteomes" id="UP000504607">
    <property type="component" value="Unplaced"/>
</dbReference>
<protein>
    <submittedName>
        <fullName evidence="3">Uncharacterized protein LOC105036444</fullName>
    </submittedName>
</protein>